<dbReference type="SUPFAM" id="SSF54427">
    <property type="entry name" value="NTF2-like"/>
    <property type="match status" value="1"/>
</dbReference>
<protein>
    <submittedName>
        <fullName evidence="2">Ketosteroid isomerase</fullName>
    </submittedName>
</protein>
<dbReference type="NCBIfam" id="TIGR02246">
    <property type="entry name" value="SgcJ/EcaC family oxidoreductase"/>
    <property type="match status" value="1"/>
</dbReference>
<gene>
    <name evidence="2" type="ORF">GCM10007874_55810</name>
</gene>
<accession>A0ABQ6CQG5</accession>
<dbReference type="Gene3D" id="3.10.450.50">
    <property type="match status" value="1"/>
</dbReference>
<keyword evidence="3" id="KW-1185">Reference proteome</keyword>
<dbReference type="EMBL" id="BSPC01000063">
    <property type="protein sequence ID" value="GLS22563.1"/>
    <property type="molecule type" value="Genomic_DNA"/>
</dbReference>
<dbReference type="InterPro" id="IPR027843">
    <property type="entry name" value="DUF4440"/>
</dbReference>
<organism evidence="2 3">
    <name type="scientific">Labrys miyagiensis</name>
    <dbReference type="NCBI Taxonomy" id="346912"/>
    <lineage>
        <taxon>Bacteria</taxon>
        <taxon>Pseudomonadati</taxon>
        <taxon>Pseudomonadota</taxon>
        <taxon>Alphaproteobacteria</taxon>
        <taxon>Hyphomicrobiales</taxon>
        <taxon>Xanthobacteraceae</taxon>
        <taxon>Labrys</taxon>
    </lineage>
</organism>
<keyword evidence="2" id="KW-0413">Isomerase</keyword>
<feature type="domain" description="DUF4440" evidence="1">
    <location>
        <begin position="8"/>
        <end position="116"/>
    </location>
</feature>
<sequence length="124" mass="13885">MTADEKAIRDVVDLWMSASKKGDVATVLDLMTDDVIFMVPGHAPFGKSAFREAAEANKQMRVEGHAEVLEVEVLGNRAWLRNRLEITVTPPDGEAMHRSGHTLTILRKGDDGRWRLMRDANLVM</sequence>
<proteinExistence type="predicted"/>
<evidence type="ECO:0000259" key="1">
    <source>
        <dbReference type="Pfam" id="PF14534"/>
    </source>
</evidence>
<dbReference type="RefSeq" id="WP_284315519.1">
    <property type="nucleotide sequence ID" value="NZ_BSPC01000063.1"/>
</dbReference>
<dbReference type="Proteomes" id="UP001156882">
    <property type="component" value="Unassembled WGS sequence"/>
</dbReference>
<comment type="caution">
    <text evidence="2">The sequence shown here is derived from an EMBL/GenBank/DDBJ whole genome shotgun (WGS) entry which is preliminary data.</text>
</comment>
<dbReference type="Pfam" id="PF14534">
    <property type="entry name" value="DUF4440"/>
    <property type="match status" value="1"/>
</dbReference>
<name>A0ABQ6CQG5_9HYPH</name>
<reference evidence="3" key="1">
    <citation type="journal article" date="2019" name="Int. J. Syst. Evol. Microbiol.">
        <title>The Global Catalogue of Microorganisms (GCM) 10K type strain sequencing project: providing services to taxonomists for standard genome sequencing and annotation.</title>
        <authorList>
            <consortium name="The Broad Institute Genomics Platform"/>
            <consortium name="The Broad Institute Genome Sequencing Center for Infectious Disease"/>
            <person name="Wu L."/>
            <person name="Ma J."/>
        </authorList>
    </citation>
    <scope>NUCLEOTIDE SEQUENCE [LARGE SCALE GENOMIC DNA]</scope>
    <source>
        <strain evidence="3">NBRC 101365</strain>
    </source>
</reference>
<evidence type="ECO:0000313" key="3">
    <source>
        <dbReference type="Proteomes" id="UP001156882"/>
    </source>
</evidence>
<evidence type="ECO:0000313" key="2">
    <source>
        <dbReference type="EMBL" id="GLS22563.1"/>
    </source>
</evidence>
<dbReference type="GO" id="GO:0016853">
    <property type="term" value="F:isomerase activity"/>
    <property type="evidence" value="ECO:0007669"/>
    <property type="project" value="UniProtKB-KW"/>
</dbReference>
<dbReference type="InterPro" id="IPR011944">
    <property type="entry name" value="Steroid_delta5-4_isomerase"/>
</dbReference>
<dbReference type="InterPro" id="IPR032710">
    <property type="entry name" value="NTF2-like_dom_sf"/>
</dbReference>